<dbReference type="OrthoDB" id="432970at2759"/>
<dbReference type="EMBL" id="MAVT02000178">
    <property type="protein sequence ID" value="POS78543.1"/>
    <property type="molecule type" value="Genomic_DNA"/>
</dbReference>
<name>A0A2P5I7S2_DIAHE</name>
<reference evidence="2" key="1">
    <citation type="submission" date="2017-09" db="EMBL/GenBank/DDBJ databases">
        <title>Polyketide synthases of a Diaporthe helianthi virulent isolate.</title>
        <authorList>
            <person name="Baroncelli R."/>
        </authorList>
    </citation>
    <scope>NUCLEOTIDE SEQUENCE [LARGE SCALE GENOMIC DNA]</scope>
    <source>
        <strain evidence="2">7/96</strain>
    </source>
</reference>
<comment type="caution">
    <text evidence="2">The sequence shown here is derived from an EMBL/GenBank/DDBJ whole genome shotgun (WGS) entry which is preliminary data.</text>
</comment>
<evidence type="ECO:0000313" key="2">
    <source>
        <dbReference type="EMBL" id="POS78543.1"/>
    </source>
</evidence>
<dbReference type="InParanoid" id="A0A2P5I7S2"/>
<dbReference type="Proteomes" id="UP000094444">
    <property type="component" value="Unassembled WGS sequence"/>
</dbReference>
<accession>A0A2P5I7S2</accession>
<proteinExistence type="predicted"/>
<evidence type="ECO:0000313" key="3">
    <source>
        <dbReference type="Proteomes" id="UP000094444"/>
    </source>
</evidence>
<sequence>MEIRSQTKIQFTMPRAPRDTYKAHQHWVYEAHQHAEARALGDKIGLSFPNGSAGGPESDFMYPIRRLVVTGQDTPANMRLLFGTSSTTNLTPYHEARRLVLIDELCGVPSSAAGHLDQGCPYWSPRPASREESAEIEKLLRFERKYKDMLPCALGGAKHQHGRKISVESDEGYGRGESASPRRRYS</sequence>
<dbReference type="AlphaFoldDB" id="A0A2P5I7S2"/>
<evidence type="ECO:0000256" key="1">
    <source>
        <dbReference type="SAM" id="MobiDB-lite"/>
    </source>
</evidence>
<feature type="region of interest" description="Disordered" evidence="1">
    <location>
        <begin position="156"/>
        <end position="186"/>
    </location>
</feature>
<gene>
    <name evidence="2" type="ORF">DHEL01_v203075</name>
</gene>
<keyword evidence="3" id="KW-1185">Reference proteome</keyword>
<organism evidence="2 3">
    <name type="scientific">Diaporthe helianthi</name>
    <dbReference type="NCBI Taxonomy" id="158607"/>
    <lineage>
        <taxon>Eukaryota</taxon>
        <taxon>Fungi</taxon>
        <taxon>Dikarya</taxon>
        <taxon>Ascomycota</taxon>
        <taxon>Pezizomycotina</taxon>
        <taxon>Sordariomycetes</taxon>
        <taxon>Sordariomycetidae</taxon>
        <taxon>Diaporthales</taxon>
        <taxon>Diaporthaceae</taxon>
        <taxon>Diaporthe</taxon>
    </lineage>
</organism>
<protein>
    <submittedName>
        <fullName evidence="2">Uncharacterized protein</fullName>
    </submittedName>
</protein>